<dbReference type="OrthoDB" id="7032605at2"/>
<dbReference type="Proteomes" id="UP000385207">
    <property type="component" value="Unassembled WGS sequence"/>
</dbReference>
<organism evidence="1 2">
    <name type="scientific">Pseudomonas fluorescens</name>
    <dbReference type="NCBI Taxonomy" id="294"/>
    <lineage>
        <taxon>Bacteria</taxon>
        <taxon>Pseudomonadati</taxon>
        <taxon>Pseudomonadota</taxon>
        <taxon>Gammaproteobacteria</taxon>
        <taxon>Pseudomonadales</taxon>
        <taxon>Pseudomonadaceae</taxon>
        <taxon>Pseudomonas</taxon>
    </lineage>
</organism>
<evidence type="ECO:0000313" key="1">
    <source>
        <dbReference type="EMBL" id="VVP34669.1"/>
    </source>
</evidence>
<dbReference type="EMBL" id="CABVII010000023">
    <property type="protein sequence ID" value="VVP34669.1"/>
    <property type="molecule type" value="Genomic_DNA"/>
</dbReference>
<dbReference type="AlphaFoldDB" id="A0A5E7NCP5"/>
<dbReference type="RefSeq" id="WP_150784821.1">
    <property type="nucleotide sequence ID" value="NZ_CABVII010000023.1"/>
</dbReference>
<name>A0A5E7NCP5_PSEFL</name>
<sequence>MAHTTTHSSTDETDACVDVYSEGELRHLAADCEELRGLDIENLYIYDELRFEGPAAHVPPAPAITSDLPARRTLSLSKPRDAYAKKAESETIKITVRHSVSLKITVNKDLTDQGQPIPAEAYFHSEPSTACIALRDECIEEDATDSIEHSSLTSQQQMLLHEDVSDDFFDGAVEVEDVYPLESLDWFDEEEVDSEGGVDSGGVDDEYVAYALDPELFYEPREDDEVLLRPNEKISREDRAFQKATDLIYNSGWPLSAHALVHQIFITNGWGAARLALEREIHKGMTPDELILAAHIKVLWAENDHFWIAFNKSGSSNLSQYNLSWPLAMLVVRAFESLPQLEELERFVDTQFECWYESFHLRRAFRSFNRFLWYRMSNLYGCLPADMPFSFGNPRDLPAEEYSDLGLDDVLDFEREADLRAVGLRELEMFLQRLRASRRRQRQLWLRVDRLRFFSVNR</sequence>
<proteinExistence type="predicted"/>
<accession>A0A5E7NCP5</accession>
<reference evidence="1 2" key="1">
    <citation type="submission" date="2019-09" db="EMBL/GenBank/DDBJ databases">
        <authorList>
            <person name="Chandra G."/>
            <person name="Truman W A."/>
        </authorList>
    </citation>
    <scope>NUCLEOTIDE SEQUENCE [LARGE SCALE GENOMIC DNA]</scope>
    <source>
        <strain evidence="1">PS862</strain>
    </source>
</reference>
<gene>
    <name evidence="1" type="ORF">PS862_04557</name>
</gene>
<evidence type="ECO:0000313" key="2">
    <source>
        <dbReference type="Proteomes" id="UP000385207"/>
    </source>
</evidence>
<protein>
    <submittedName>
        <fullName evidence="1">Uncharacterized protein</fullName>
    </submittedName>
</protein>